<evidence type="ECO:0000313" key="2">
    <source>
        <dbReference type="Proteomes" id="UP001163324"/>
    </source>
</evidence>
<evidence type="ECO:0000313" key="1">
    <source>
        <dbReference type="EMBL" id="KAI9904773.1"/>
    </source>
</evidence>
<reference evidence="1" key="1">
    <citation type="submission" date="2022-10" db="EMBL/GenBank/DDBJ databases">
        <title>Complete Genome of Trichothecium roseum strain YXFP-22015, a Plant Pathogen Isolated from Citrus.</title>
        <authorList>
            <person name="Wang Y."/>
            <person name="Zhu L."/>
        </authorList>
    </citation>
    <scope>NUCLEOTIDE SEQUENCE</scope>
    <source>
        <strain evidence="1">YXFP-22015</strain>
    </source>
</reference>
<protein>
    <submittedName>
        <fullName evidence="1">Uncharacterized protein</fullName>
    </submittedName>
</protein>
<accession>A0ACC0VG87</accession>
<dbReference type="Proteomes" id="UP001163324">
    <property type="component" value="Chromosome 1"/>
</dbReference>
<sequence length="261" mass="27485">MAERSGSTPSTSSGAGSQDLGDSTTHSTASMTVSPVAVRCSSQDGQPASVAGTPRDTYAFRSGKRPSVSSDGTEKSKAGVGSFNLNAQRVPVSGADDSWPRAAQADAQQSPFSQSNIYSSPWTSSEGDSGAQNDSYWNSVAQPSRSVSFSNDSAPMASQGDYMAYSHGSHYPRQSPFPHSYPNPPIGMSSSNMMMPSNAPASGHLPSQQHLMWQQPQQTPYQNVPTSIGGWGYTPQMGASPTSVEEQTTTSDSSQTIFYTA</sequence>
<proteinExistence type="predicted"/>
<name>A0ACC0VG87_9HYPO</name>
<dbReference type="EMBL" id="CM047940">
    <property type="protein sequence ID" value="KAI9904773.1"/>
    <property type="molecule type" value="Genomic_DNA"/>
</dbReference>
<comment type="caution">
    <text evidence="1">The sequence shown here is derived from an EMBL/GenBank/DDBJ whole genome shotgun (WGS) entry which is preliminary data.</text>
</comment>
<gene>
    <name evidence="1" type="ORF">N3K66_001302</name>
</gene>
<organism evidence="1 2">
    <name type="scientific">Trichothecium roseum</name>
    <dbReference type="NCBI Taxonomy" id="47278"/>
    <lineage>
        <taxon>Eukaryota</taxon>
        <taxon>Fungi</taxon>
        <taxon>Dikarya</taxon>
        <taxon>Ascomycota</taxon>
        <taxon>Pezizomycotina</taxon>
        <taxon>Sordariomycetes</taxon>
        <taxon>Hypocreomycetidae</taxon>
        <taxon>Hypocreales</taxon>
        <taxon>Hypocreales incertae sedis</taxon>
        <taxon>Trichothecium</taxon>
    </lineage>
</organism>
<keyword evidence="2" id="KW-1185">Reference proteome</keyword>